<protein>
    <submittedName>
        <fullName evidence="2">Uncharacterized protein</fullName>
    </submittedName>
</protein>
<evidence type="ECO:0000313" key="3">
    <source>
        <dbReference type="Proteomes" id="UP000593573"/>
    </source>
</evidence>
<organism evidence="2 3">
    <name type="scientific">Gossypium klotzschianum</name>
    <dbReference type="NCBI Taxonomy" id="34286"/>
    <lineage>
        <taxon>Eukaryota</taxon>
        <taxon>Viridiplantae</taxon>
        <taxon>Streptophyta</taxon>
        <taxon>Embryophyta</taxon>
        <taxon>Tracheophyta</taxon>
        <taxon>Spermatophyta</taxon>
        <taxon>Magnoliopsida</taxon>
        <taxon>eudicotyledons</taxon>
        <taxon>Gunneridae</taxon>
        <taxon>Pentapetalae</taxon>
        <taxon>rosids</taxon>
        <taxon>malvids</taxon>
        <taxon>Malvales</taxon>
        <taxon>Malvaceae</taxon>
        <taxon>Malvoideae</taxon>
        <taxon>Gossypium</taxon>
    </lineage>
</organism>
<comment type="caution">
    <text evidence="2">The sequence shown here is derived from an EMBL/GenBank/DDBJ whole genome shotgun (WGS) entry which is preliminary data.</text>
</comment>
<dbReference type="OrthoDB" id="1000281at2759"/>
<evidence type="ECO:0000256" key="1">
    <source>
        <dbReference type="SAM" id="SignalP"/>
    </source>
</evidence>
<sequence>MIWLCFLRLWDMLTAVTDLFDRLDKKITLVPVILAETFS</sequence>
<dbReference type="AlphaFoldDB" id="A0A7J8W4T6"/>
<accession>A0A7J8W4T6</accession>
<feature type="signal peptide" evidence="1">
    <location>
        <begin position="1"/>
        <end position="15"/>
    </location>
</feature>
<keyword evidence="3" id="KW-1185">Reference proteome</keyword>
<dbReference type="Proteomes" id="UP000593573">
    <property type="component" value="Unassembled WGS sequence"/>
</dbReference>
<reference evidence="2 3" key="1">
    <citation type="journal article" date="2019" name="Genome Biol. Evol.">
        <title>Insights into the evolution of the New World diploid cottons (Gossypium, subgenus Houzingenia) based on genome sequencing.</title>
        <authorList>
            <person name="Grover C.E."/>
            <person name="Arick M.A. 2nd"/>
            <person name="Thrash A."/>
            <person name="Conover J.L."/>
            <person name="Sanders W.S."/>
            <person name="Peterson D.G."/>
            <person name="Frelichowski J.E."/>
            <person name="Scheffler J.A."/>
            <person name="Scheffler B.E."/>
            <person name="Wendel J.F."/>
        </authorList>
    </citation>
    <scope>NUCLEOTIDE SEQUENCE [LARGE SCALE GENOMIC DNA]</scope>
    <source>
        <strain evidence="2">57</strain>
        <tissue evidence="2">Leaf</tissue>
    </source>
</reference>
<proteinExistence type="predicted"/>
<keyword evidence="1" id="KW-0732">Signal</keyword>
<evidence type="ECO:0000313" key="2">
    <source>
        <dbReference type="EMBL" id="MBA0670018.1"/>
    </source>
</evidence>
<feature type="chain" id="PRO_5029712998" evidence="1">
    <location>
        <begin position="16"/>
        <end position="39"/>
    </location>
</feature>
<dbReference type="EMBL" id="JABFAB010234924">
    <property type="protein sequence ID" value="MBA0670018.1"/>
    <property type="molecule type" value="Genomic_DNA"/>
</dbReference>
<gene>
    <name evidence="2" type="ORF">Goklo_029768</name>
</gene>
<name>A0A7J8W4T6_9ROSI</name>